<feature type="domain" description="Methyltransferase" evidence="5">
    <location>
        <begin position="45"/>
        <end position="144"/>
    </location>
</feature>
<dbReference type="Gene3D" id="3.40.50.150">
    <property type="entry name" value="Vaccinia Virus protein VP39"/>
    <property type="match status" value="1"/>
</dbReference>
<reference evidence="6 7" key="1">
    <citation type="journal article" date="2016" name="Nat. Commun.">
        <title>Thousands of microbial genomes shed light on interconnected biogeochemical processes in an aquifer system.</title>
        <authorList>
            <person name="Anantharaman K."/>
            <person name="Brown C.T."/>
            <person name="Hug L.A."/>
            <person name="Sharon I."/>
            <person name="Castelle C.J."/>
            <person name="Probst A.J."/>
            <person name="Thomas B.C."/>
            <person name="Singh A."/>
            <person name="Wilkins M.J."/>
            <person name="Karaoz U."/>
            <person name="Brodie E.L."/>
            <person name="Williams K.H."/>
            <person name="Hubbard S.S."/>
            <person name="Banfield J.F."/>
        </authorList>
    </citation>
    <scope>NUCLEOTIDE SEQUENCE [LARGE SCALE GENOMIC DNA]</scope>
</reference>
<evidence type="ECO:0000259" key="5">
    <source>
        <dbReference type="Pfam" id="PF13847"/>
    </source>
</evidence>
<evidence type="ECO:0000256" key="4">
    <source>
        <dbReference type="ARBA" id="ARBA00025707"/>
    </source>
</evidence>
<dbReference type="Proteomes" id="UP000176444">
    <property type="component" value="Unassembled WGS sequence"/>
</dbReference>
<dbReference type="InterPro" id="IPR029063">
    <property type="entry name" value="SAM-dependent_MTases_sf"/>
</dbReference>
<dbReference type="InterPro" id="IPR025714">
    <property type="entry name" value="Methyltranfer_dom"/>
</dbReference>
<dbReference type="AlphaFoldDB" id="A0A1F4UQP6"/>
<dbReference type="CDD" id="cd02440">
    <property type="entry name" value="AdoMet_MTases"/>
    <property type="match status" value="1"/>
</dbReference>
<comment type="pathway">
    <text evidence="1">Lipid metabolism.</text>
</comment>
<sequence length="249" mass="28818">MSIDFYDKVARKFGNYSNPARCIQEFPSGEPEKIFKEKLLELSRKEKIVLDSGCGDGKFTLLIAPHFKKVIGNDTSKLMLQAAVKLQKKKGIKNVEFIEKPTGDLDYPQNYFGVIYARRAVAIYPLFYEMLKPGGYFLSIDIGEKDTMDLEEIFGRGQNIGGFDESRMEKEKKCIKDAGFQIVYAKEFYYDEYYLSYEDLDIFLQGVPIFEDYDSVQDKDNLKKYVKKYGSDKGIKLERHRIVIVAKKN</sequence>
<comment type="caution">
    <text evidence="6">The sequence shown here is derived from an EMBL/GenBank/DDBJ whole genome shotgun (WGS) entry which is preliminary data.</text>
</comment>
<gene>
    <name evidence="6" type="ORF">A2713_00070</name>
</gene>
<dbReference type="GO" id="GO:0008168">
    <property type="term" value="F:methyltransferase activity"/>
    <property type="evidence" value="ECO:0007669"/>
    <property type="project" value="UniProtKB-KW"/>
</dbReference>
<evidence type="ECO:0000313" key="6">
    <source>
        <dbReference type="EMBL" id="OGC47297.1"/>
    </source>
</evidence>
<organism evidence="6 7">
    <name type="scientific">candidate division WWE3 bacterium RIFCSPHIGHO2_01_FULL_35_17</name>
    <dbReference type="NCBI Taxonomy" id="1802614"/>
    <lineage>
        <taxon>Bacteria</taxon>
        <taxon>Katanobacteria</taxon>
    </lineage>
</organism>
<name>A0A1F4UQP6_UNCKA</name>
<accession>A0A1F4UQP6</accession>
<dbReference type="Pfam" id="PF13847">
    <property type="entry name" value="Methyltransf_31"/>
    <property type="match status" value="1"/>
</dbReference>
<comment type="pathway">
    <text evidence="4">Phospholipid metabolism.</text>
</comment>
<dbReference type="PANTHER" id="PTHR44307:SF2">
    <property type="entry name" value="PHOSPHOETHANOLAMINE METHYLTRANSFERASE ISOFORM X1"/>
    <property type="match status" value="1"/>
</dbReference>
<dbReference type="EMBL" id="MEUX01000020">
    <property type="protein sequence ID" value="OGC47297.1"/>
    <property type="molecule type" value="Genomic_DNA"/>
</dbReference>
<evidence type="ECO:0000256" key="1">
    <source>
        <dbReference type="ARBA" id="ARBA00005189"/>
    </source>
</evidence>
<dbReference type="SUPFAM" id="SSF53335">
    <property type="entry name" value="S-adenosyl-L-methionine-dependent methyltransferases"/>
    <property type="match status" value="1"/>
</dbReference>
<evidence type="ECO:0000256" key="3">
    <source>
        <dbReference type="ARBA" id="ARBA00022679"/>
    </source>
</evidence>
<protein>
    <recommendedName>
        <fullName evidence="5">Methyltransferase domain-containing protein</fullName>
    </recommendedName>
</protein>
<proteinExistence type="predicted"/>
<dbReference type="GO" id="GO:0032259">
    <property type="term" value="P:methylation"/>
    <property type="evidence" value="ECO:0007669"/>
    <property type="project" value="UniProtKB-KW"/>
</dbReference>
<keyword evidence="2" id="KW-0489">Methyltransferase</keyword>
<evidence type="ECO:0000256" key="2">
    <source>
        <dbReference type="ARBA" id="ARBA00022603"/>
    </source>
</evidence>
<evidence type="ECO:0000313" key="7">
    <source>
        <dbReference type="Proteomes" id="UP000176444"/>
    </source>
</evidence>
<dbReference type="PANTHER" id="PTHR44307">
    <property type="entry name" value="PHOSPHOETHANOLAMINE METHYLTRANSFERASE"/>
    <property type="match status" value="1"/>
</dbReference>
<keyword evidence="3" id="KW-0808">Transferase</keyword>